<name>A0A9W6XR94_9STRA</name>
<accession>A0A9W6XR94</accession>
<comment type="caution">
    <text evidence="2">The sequence shown here is derived from an EMBL/GenBank/DDBJ whole genome shotgun (WGS) entry which is preliminary data.</text>
</comment>
<evidence type="ECO:0000313" key="2">
    <source>
        <dbReference type="EMBL" id="GMF45085.1"/>
    </source>
</evidence>
<proteinExistence type="predicted"/>
<organism evidence="2 3">
    <name type="scientific">Phytophthora fragariaefolia</name>
    <dbReference type="NCBI Taxonomy" id="1490495"/>
    <lineage>
        <taxon>Eukaryota</taxon>
        <taxon>Sar</taxon>
        <taxon>Stramenopiles</taxon>
        <taxon>Oomycota</taxon>
        <taxon>Peronosporomycetes</taxon>
        <taxon>Peronosporales</taxon>
        <taxon>Peronosporaceae</taxon>
        <taxon>Phytophthora</taxon>
    </lineage>
</organism>
<protein>
    <submittedName>
        <fullName evidence="2">Unnamed protein product</fullName>
    </submittedName>
</protein>
<reference evidence="2" key="1">
    <citation type="submission" date="2023-04" db="EMBL/GenBank/DDBJ databases">
        <title>Phytophthora fragariaefolia NBRC 109709.</title>
        <authorList>
            <person name="Ichikawa N."/>
            <person name="Sato H."/>
            <person name="Tonouchi N."/>
        </authorList>
    </citation>
    <scope>NUCLEOTIDE SEQUENCE</scope>
    <source>
        <strain evidence="2">NBRC 109709</strain>
    </source>
</reference>
<dbReference type="EMBL" id="BSXT01001775">
    <property type="protein sequence ID" value="GMF45085.1"/>
    <property type="molecule type" value="Genomic_DNA"/>
</dbReference>
<keyword evidence="3" id="KW-1185">Reference proteome</keyword>
<dbReference type="Proteomes" id="UP001165121">
    <property type="component" value="Unassembled WGS sequence"/>
</dbReference>
<gene>
    <name evidence="2" type="ORF">Pfra01_001598800</name>
</gene>
<evidence type="ECO:0000313" key="3">
    <source>
        <dbReference type="Proteomes" id="UP001165121"/>
    </source>
</evidence>
<dbReference type="AlphaFoldDB" id="A0A9W6XR94"/>
<sequence length="207" mass="22680">MLTLRITLVASRGGHGDQAQDHQSANDEGGAGLVQHNQLPADSLLASLPATRIPRSQWVLGFRQRHHCRAVDVAPWPLAAVLAISVRTNVEHGVPAVPLPIGLVIPAARSSPDTSPPDEWLPSLVTESNLDALLATQPWEVLNTPVVSMSFDMTGEFESLAAAYVAFEEEHRQAYWEATHTIPISLDLQETHTGLDQYYTARKQRRS</sequence>
<feature type="region of interest" description="Disordered" evidence="1">
    <location>
        <begin position="13"/>
        <end position="34"/>
    </location>
</feature>
<evidence type="ECO:0000256" key="1">
    <source>
        <dbReference type="SAM" id="MobiDB-lite"/>
    </source>
</evidence>
<dbReference type="OrthoDB" id="90717at2759"/>